<evidence type="ECO:0000256" key="6">
    <source>
        <dbReference type="ARBA" id="ARBA00023310"/>
    </source>
</evidence>
<dbReference type="GO" id="GO:0005886">
    <property type="term" value="C:plasma membrane"/>
    <property type="evidence" value="ECO:0007669"/>
    <property type="project" value="UniProtKB-SubCell"/>
</dbReference>
<comment type="function">
    <text evidence="7">F(1)F(0) ATP synthase produces ATP from ADP in the presence of a proton or sodium gradient. F-type ATPases consist of two structural domains, F(1) containing the extramembraneous catalytic core and F(0) containing the membrane proton channel, linked together by a central stalk and a peripheral stalk. During catalysis, ATP synthesis in the catalytic domain of F(1) is coupled via a rotary mechanism of the central stalk subunits to proton translocation.</text>
</comment>
<comment type="function">
    <text evidence="7">This protein is part of the stalk that links CF(0) to CF(1). It either transmits conformational changes from CF(0) to CF(1) or is implicated in proton conduction.</text>
</comment>
<keyword evidence="11" id="KW-1185">Reference proteome</keyword>
<dbReference type="Pfam" id="PF00213">
    <property type="entry name" value="OSCP"/>
    <property type="match status" value="1"/>
</dbReference>
<accession>A0AAW4MUZ0</accession>
<dbReference type="GO" id="GO:0045259">
    <property type="term" value="C:proton-transporting ATP synthase complex"/>
    <property type="evidence" value="ECO:0007669"/>
    <property type="project" value="UniProtKB-KW"/>
</dbReference>
<reference evidence="8 11" key="1">
    <citation type="submission" date="2021-06" db="EMBL/GenBank/DDBJ databases">
        <title>Collection of gut derived symbiotic bacterial strains cultured from healthy donors.</title>
        <authorList>
            <person name="Lin H."/>
            <person name="Littmann E."/>
            <person name="Pamer E.G."/>
        </authorList>
    </citation>
    <scope>NUCLEOTIDE SEQUENCE</scope>
    <source>
        <strain evidence="9 11">MSK.21.70</strain>
        <strain evidence="8">MSK.21.82</strain>
    </source>
</reference>
<keyword evidence="4 7" id="KW-0406">Ion transport</keyword>
<keyword evidence="6 7" id="KW-0066">ATP synthesis</keyword>
<keyword evidence="7" id="KW-0139">CF(1)</keyword>
<gene>
    <name evidence="7" type="primary">atpH</name>
    <name evidence="8" type="ORF">KSV97_05895</name>
    <name evidence="9" type="ORF">KSW06_07870</name>
</gene>
<evidence type="ECO:0000256" key="5">
    <source>
        <dbReference type="ARBA" id="ARBA00023136"/>
    </source>
</evidence>
<evidence type="ECO:0000313" key="9">
    <source>
        <dbReference type="EMBL" id="MBV3393169.1"/>
    </source>
</evidence>
<keyword evidence="2 7" id="KW-0813">Transport</keyword>
<comment type="caution">
    <text evidence="8">The sequence shown here is derived from an EMBL/GenBank/DDBJ whole genome shotgun (WGS) entry which is preliminary data.</text>
</comment>
<dbReference type="Proteomes" id="UP001197492">
    <property type="component" value="Unassembled WGS sequence"/>
</dbReference>
<dbReference type="NCBIfam" id="TIGR01145">
    <property type="entry name" value="ATP_synt_delta"/>
    <property type="match status" value="1"/>
</dbReference>
<dbReference type="PANTHER" id="PTHR11910">
    <property type="entry name" value="ATP SYNTHASE DELTA CHAIN"/>
    <property type="match status" value="1"/>
</dbReference>
<evidence type="ECO:0000313" key="8">
    <source>
        <dbReference type="EMBL" id="MBV3382754.1"/>
    </source>
</evidence>
<comment type="subcellular location">
    <subcellularLocation>
        <location evidence="7">Cell membrane</location>
        <topology evidence="7">Peripheral membrane protein</topology>
    </subcellularLocation>
    <subcellularLocation>
        <location evidence="1">Membrane</location>
    </subcellularLocation>
</comment>
<evidence type="ECO:0000256" key="2">
    <source>
        <dbReference type="ARBA" id="ARBA00022448"/>
    </source>
</evidence>
<comment type="similarity">
    <text evidence="7">Belongs to the ATPase delta chain family.</text>
</comment>
<dbReference type="EMBL" id="JAHOEF010000029">
    <property type="protein sequence ID" value="MBV3382754.1"/>
    <property type="molecule type" value="Genomic_DNA"/>
</dbReference>
<evidence type="ECO:0000256" key="4">
    <source>
        <dbReference type="ARBA" id="ARBA00023065"/>
    </source>
</evidence>
<dbReference type="GeneID" id="301322942"/>
<dbReference type="PRINTS" id="PR00125">
    <property type="entry name" value="ATPASEDELTA"/>
</dbReference>
<evidence type="ECO:0000313" key="10">
    <source>
        <dbReference type="Proteomes" id="UP001196408"/>
    </source>
</evidence>
<dbReference type="InterPro" id="IPR026015">
    <property type="entry name" value="ATP_synth_OSCP/delta_N_sf"/>
</dbReference>
<dbReference type="HAMAP" id="MF_01416">
    <property type="entry name" value="ATP_synth_delta_bact"/>
    <property type="match status" value="1"/>
</dbReference>
<dbReference type="NCBIfam" id="NF009975">
    <property type="entry name" value="PRK13436.1"/>
    <property type="match status" value="1"/>
</dbReference>
<dbReference type="InterPro" id="IPR000711">
    <property type="entry name" value="ATPase_OSCP/dsu"/>
</dbReference>
<keyword evidence="7" id="KW-1003">Cell membrane</keyword>
<dbReference type="GO" id="GO:0046933">
    <property type="term" value="F:proton-transporting ATP synthase activity, rotational mechanism"/>
    <property type="evidence" value="ECO:0007669"/>
    <property type="project" value="UniProtKB-UniRule"/>
</dbReference>
<evidence type="ECO:0000256" key="3">
    <source>
        <dbReference type="ARBA" id="ARBA00022781"/>
    </source>
</evidence>
<dbReference type="EMBL" id="JAHOEL010000050">
    <property type="protein sequence ID" value="MBV3393169.1"/>
    <property type="molecule type" value="Genomic_DNA"/>
</dbReference>
<dbReference type="AlphaFoldDB" id="A0AAW4MUZ0"/>
<dbReference type="RefSeq" id="WP_006506962.1">
    <property type="nucleotide sequence ID" value="NZ_CABIWU010000003.1"/>
</dbReference>
<evidence type="ECO:0000256" key="1">
    <source>
        <dbReference type="ARBA" id="ARBA00004370"/>
    </source>
</evidence>
<evidence type="ECO:0000313" key="11">
    <source>
        <dbReference type="Proteomes" id="UP001197492"/>
    </source>
</evidence>
<sequence>MDANVAERYAESLYQLALEDHALEDYLADMKLVDTVLESNPEFEKFFSHVLVDDEAKCALLDKGFGTSVNHYVLNFLKLLVKKRRTRYIAPITKSFIKMSNKHLGIEEGVIFTPFALSDEQVKTIEEAISQKENKTITLRTVEDKTLIGGVKVQIENRVYDGSLKNKVSKLKTELLRK</sequence>
<protein>
    <recommendedName>
        <fullName evidence="7">ATP synthase subunit delta</fullName>
    </recommendedName>
    <alternativeName>
        <fullName evidence="7">ATP synthase F(1) sector subunit delta</fullName>
    </alternativeName>
    <alternativeName>
        <fullName evidence="7">F-type ATPase subunit delta</fullName>
        <shortName evidence="7">F-ATPase subunit delta</shortName>
    </alternativeName>
</protein>
<evidence type="ECO:0000256" key="7">
    <source>
        <dbReference type="HAMAP-Rule" id="MF_01416"/>
    </source>
</evidence>
<proteinExistence type="inferred from homology"/>
<dbReference type="SUPFAM" id="SSF47928">
    <property type="entry name" value="N-terminal domain of the delta subunit of the F1F0-ATP synthase"/>
    <property type="match status" value="1"/>
</dbReference>
<dbReference type="Proteomes" id="UP001196408">
    <property type="component" value="Unassembled WGS sequence"/>
</dbReference>
<organism evidence="8 10">
    <name type="scientific">Catenibacterium mitsuokai</name>
    <dbReference type="NCBI Taxonomy" id="100886"/>
    <lineage>
        <taxon>Bacteria</taxon>
        <taxon>Bacillati</taxon>
        <taxon>Bacillota</taxon>
        <taxon>Erysipelotrichia</taxon>
        <taxon>Erysipelotrichales</taxon>
        <taxon>Coprobacillaceae</taxon>
        <taxon>Catenibacterium</taxon>
    </lineage>
</organism>
<keyword evidence="3 7" id="KW-0375">Hydrogen ion transport</keyword>
<keyword evidence="5 7" id="KW-0472">Membrane</keyword>
<name>A0AAW4MUZ0_9FIRM</name>
<dbReference type="Gene3D" id="1.10.520.20">
    <property type="entry name" value="N-terminal domain of the delta subunit of the F1F0-ATP synthase"/>
    <property type="match status" value="1"/>
</dbReference>